<evidence type="ECO:0000256" key="5">
    <source>
        <dbReference type="ARBA" id="ARBA00022692"/>
    </source>
</evidence>
<reference evidence="18" key="1">
    <citation type="journal article" date="2023" name="Science">
        <title>Elucidation of the pathway for biosynthesis of saponin adjuvants from the soapbark tree.</title>
        <authorList>
            <person name="Reed J."/>
            <person name="Orme A."/>
            <person name="El-Demerdash A."/>
            <person name="Owen C."/>
            <person name="Martin L.B.B."/>
            <person name="Misra R.C."/>
            <person name="Kikuchi S."/>
            <person name="Rejzek M."/>
            <person name="Martin A.C."/>
            <person name="Harkess A."/>
            <person name="Leebens-Mack J."/>
            <person name="Louveau T."/>
            <person name="Stephenson M.J."/>
            <person name="Osbourn A."/>
        </authorList>
    </citation>
    <scope>NUCLEOTIDE SEQUENCE</scope>
    <source>
        <strain evidence="18">S10</strain>
    </source>
</reference>
<organism evidence="18 19">
    <name type="scientific">Quillaja saponaria</name>
    <name type="common">Soap bark tree</name>
    <dbReference type="NCBI Taxonomy" id="32244"/>
    <lineage>
        <taxon>Eukaryota</taxon>
        <taxon>Viridiplantae</taxon>
        <taxon>Streptophyta</taxon>
        <taxon>Embryophyta</taxon>
        <taxon>Tracheophyta</taxon>
        <taxon>Spermatophyta</taxon>
        <taxon>Magnoliopsida</taxon>
        <taxon>eudicotyledons</taxon>
        <taxon>Gunneridae</taxon>
        <taxon>Pentapetalae</taxon>
        <taxon>rosids</taxon>
        <taxon>fabids</taxon>
        <taxon>Fabales</taxon>
        <taxon>Quillajaceae</taxon>
        <taxon>Quillaja</taxon>
    </lineage>
</organism>
<accession>A0AAD7P5K6</accession>
<evidence type="ECO:0000256" key="15">
    <source>
        <dbReference type="SAM" id="Phobius"/>
    </source>
</evidence>
<comment type="caution">
    <text evidence="18">The sequence shown here is derived from an EMBL/GenBank/DDBJ whole genome shotgun (WGS) entry which is preliminary data.</text>
</comment>
<evidence type="ECO:0000256" key="6">
    <source>
        <dbReference type="ARBA" id="ARBA00022729"/>
    </source>
</evidence>
<evidence type="ECO:0000256" key="16">
    <source>
        <dbReference type="SAM" id="SignalP"/>
    </source>
</evidence>
<keyword evidence="5 15" id="KW-0812">Transmembrane</keyword>
<evidence type="ECO:0000256" key="2">
    <source>
        <dbReference type="ARBA" id="ARBA00022448"/>
    </source>
</evidence>
<evidence type="ECO:0000256" key="10">
    <source>
        <dbReference type="ARBA" id="ARBA00023136"/>
    </source>
</evidence>
<evidence type="ECO:0000256" key="12">
    <source>
        <dbReference type="ARBA" id="ARBA00024184"/>
    </source>
</evidence>
<dbReference type="InterPro" id="IPR051378">
    <property type="entry name" value="Cell2Cell_Antifungal"/>
</dbReference>
<evidence type="ECO:0000256" key="3">
    <source>
        <dbReference type="ARBA" id="ARBA00022475"/>
    </source>
</evidence>
<evidence type="ECO:0000256" key="9">
    <source>
        <dbReference type="ARBA" id="ARBA00022989"/>
    </source>
</evidence>
<keyword evidence="4" id="KW-0945">Host-virus interaction</keyword>
<dbReference type="EMBL" id="JARAOO010000014">
    <property type="protein sequence ID" value="KAJ7942896.1"/>
    <property type="molecule type" value="Genomic_DNA"/>
</dbReference>
<keyword evidence="11" id="KW-1015">Disulfide bond</keyword>
<evidence type="ECO:0000256" key="11">
    <source>
        <dbReference type="ARBA" id="ARBA00023157"/>
    </source>
</evidence>
<keyword evidence="9 15" id="KW-1133">Transmembrane helix</keyword>
<dbReference type="Pfam" id="PF01657">
    <property type="entry name" value="Stress-antifung"/>
    <property type="match status" value="2"/>
</dbReference>
<keyword evidence="3" id="KW-1003">Cell membrane</keyword>
<evidence type="ECO:0000256" key="13">
    <source>
        <dbReference type="ARBA" id="ARBA00038393"/>
    </source>
</evidence>
<keyword evidence="19" id="KW-1185">Reference proteome</keyword>
<dbReference type="FunFam" id="3.30.430.20:FF:000001">
    <property type="entry name" value="cysteine-rich repeat secretory protein 3"/>
    <property type="match status" value="1"/>
</dbReference>
<evidence type="ECO:0000256" key="4">
    <source>
        <dbReference type="ARBA" id="ARBA00022581"/>
    </source>
</evidence>
<comment type="subcellular location">
    <subcellularLocation>
        <location evidence="12">Cell junction</location>
        <location evidence="12">Plasmodesma</location>
    </subcellularLocation>
    <subcellularLocation>
        <location evidence="1">Cell membrane</location>
        <topology evidence="1">Single-pass type I membrane protein</topology>
    </subcellularLocation>
</comment>
<dbReference type="InterPro" id="IPR002902">
    <property type="entry name" value="GNK2"/>
</dbReference>
<keyword evidence="2" id="KW-0813">Transport</keyword>
<evidence type="ECO:0000256" key="7">
    <source>
        <dbReference type="ARBA" id="ARBA00022737"/>
    </source>
</evidence>
<keyword evidence="8" id="KW-0965">Cell junction</keyword>
<dbReference type="PROSITE" id="PS51473">
    <property type="entry name" value="GNK2"/>
    <property type="match status" value="2"/>
</dbReference>
<dbReference type="FunFam" id="3.30.430.20:FF:000020">
    <property type="entry name" value="Cysteine-rich repeat secretory protein 60"/>
    <property type="match status" value="1"/>
</dbReference>
<feature type="signal peptide" evidence="16">
    <location>
        <begin position="1"/>
        <end position="25"/>
    </location>
</feature>
<dbReference type="GO" id="GO:0005886">
    <property type="term" value="C:plasma membrane"/>
    <property type="evidence" value="ECO:0007669"/>
    <property type="project" value="UniProtKB-SubCell"/>
</dbReference>
<dbReference type="GO" id="GO:0009506">
    <property type="term" value="C:plasmodesma"/>
    <property type="evidence" value="ECO:0007669"/>
    <property type="project" value="UniProtKB-SubCell"/>
</dbReference>
<dbReference type="AlphaFoldDB" id="A0AAD7P5K6"/>
<feature type="chain" id="PRO_5042184608" evidence="16">
    <location>
        <begin position="26"/>
        <end position="285"/>
    </location>
</feature>
<feature type="transmembrane region" description="Helical" evidence="15">
    <location>
        <begin position="255"/>
        <end position="275"/>
    </location>
</feature>
<comment type="similarity">
    <text evidence="13">Belongs to the cysteine-rich repeat secretory protein family. Plasmodesmata-located proteins (PDLD) subfamily.</text>
</comment>
<evidence type="ECO:0000259" key="17">
    <source>
        <dbReference type="PROSITE" id="PS51473"/>
    </source>
</evidence>
<keyword evidence="6 16" id="KW-0732">Signal</keyword>
<dbReference type="PANTHER" id="PTHR32080:SF31">
    <property type="entry name" value="PLASMODESMATA-LOCATED PROTEIN 6"/>
    <property type="match status" value="1"/>
</dbReference>
<proteinExistence type="inferred from homology"/>
<evidence type="ECO:0000256" key="14">
    <source>
        <dbReference type="ARBA" id="ARBA00064287"/>
    </source>
</evidence>
<dbReference type="KEGG" id="qsa:O6P43_032510"/>
<sequence>MYTAMAFSFLAFLLTLSIFTTPSTSSTASYVFAACSQAKYTPGSPYENNVNSILTSLVNSAMYTTYNNFTTPGSTQQDTVYGLYQCRGDLKTEDCASCVGRGVSQIGTICLDSCGGALQLDGCFVKYDNMTFLGVEDKTVVMKKCGPLIVSNSDALTRRDTVLAYLGTSDGTYKTFKVSSSGDIQGVAQCVGDLSPSECQDCLSDAIGRLKTDCGETKWGDMYLAKCYVRYLEGGDHSPAGRDDKNNDDEIEKTLAILIGLIAGVAVLVVFISFCSKACQGTGGK</sequence>
<evidence type="ECO:0000313" key="19">
    <source>
        <dbReference type="Proteomes" id="UP001163823"/>
    </source>
</evidence>
<feature type="domain" description="Gnk2-homologous" evidence="17">
    <location>
        <begin position="137"/>
        <end position="236"/>
    </location>
</feature>
<comment type="subunit">
    <text evidence="14">(Microbial infection) Interacts with Grapevine fanleaf virus (GFLV) 2B-MP.</text>
</comment>
<dbReference type="InterPro" id="IPR038408">
    <property type="entry name" value="GNK2_sf"/>
</dbReference>
<keyword evidence="10 15" id="KW-0472">Membrane</keyword>
<name>A0AAD7P5K6_QUISA</name>
<evidence type="ECO:0000256" key="8">
    <source>
        <dbReference type="ARBA" id="ARBA00022949"/>
    </source>
</evidence>
<dbReference type="CDD" id="cd23509">
    <property type="entry name" value="Gnk2-like"/>
    <property type="match status" value="2"/>
</dbReference>
<dbReference type="GO" id="GO:0042742">
    <property type="term" value="P:defense response to bacterium"/>
    <property type="evidence" value="ECO:0007669"/>
    <property type="project" value="TreeGrafter"/>
</dbReference>
<protein>
    <submittedName>
        <fullName evidence="18">Cysteine-rich repeat secretory protein like</fullName>
    </submittedName>
</protein>
<dbReference type="PANTHER" id="PTHR32080">
    <property type="entry name" value="ANTIFUNGAL PROTEIN GINKBILOBIN-2-LIKE"/>
    <property type="match status" value="1"/>
</dbReference>
<feature type="domain" description="Gnk2-homologous" evidence="17">
    <location>
        <begin position="28"/>
        <end position="132"/>
    </location>
</feature>
<dbReference type="Proteomes" id="UP001163823">
    <property type="component" value="Chromosome 14"/>
</dbReference>
<gene>
    <name evidence="18" type="ORF">O6P43_032510</name>
</gene>
<dbReference type="Gene3D" id="3.30.430.20">
    <property type="entry name" value="Gnk2 domain, C-X8-C-X2-C motif"/>
    <property type="match status" value="2"/>
</dbReference>
<evidence type="ECO:0000256" key="1">
    <source>
        <dbReference type="ARBA" id="ARBA00004251"/>
    </source>
</evidence>
<keyword evidence="7" id="KW-0677">Repeat</keyword>
<evidence type="ECO:0000313" key="18">
    <source>
        <dbReference type="EMBL" id="KAJ7942896.1"/>
    </source>
</evidence>